<evidence type="ECO:0000256" key="2">
    <source>
        <dbReference type="ARBA" id="ARBA00022801"/>
    </source>
</evidence>
<evidence type="ECO:0000256" key="1">
    <source>
        <dbReference type="ARBA" id="ARBA00022741"/>
    </source>
</evidence>
<gene>
    <name evidence="9" type="primary">yjiA_1</name>
    <name evidence="9" type="ORF">LMG18101_00490</name>
</gene>
<dbReference type="Gene3D" id="3.30.1220.10">
    <property type="entry name" value="CobW-like, C-terminal domain"/>
    <property type="match status" value="1"/>
</dbReference>
<dbReference type="SUPFAM" id="SSF90002">
    <property type="entry name" value="Hypothetical protein YjiA, C-terminal domain"/>
    <property type="match status" value="1"/>
</dbReference>
<keyword evidence="2 9" id="KW-0378">Hydrolase</keyword>
<sequence length="353" mass="38156">MMSGTPTDFVVLSGFLGSGKTTLLERYLATRSEGDTAVIVNDVGEVNIDGAVLALREGVPMATLSNGCVCCSLTNDLQATVQALLQERQYSGMAPLRRVILECSGISEPGAILRTLSGLAWLNMCVSVVTTYDASQTARTDAMFELAAAQLAAAHVVVLTKLDLVEGIVTDEVLEKVSQFAPFAQLVVEPKPIRRAQLAFECPAGKPDWARLATEEEPMRRTSASSISTGAANHPRLGVFKVTFTEPLGWNTLEAWLENLVGYFDGRLLRMKGIVDLRDCSEPVLIQGVGPHVDMPRRIGSRTHTSSMVLIVRDATRDEVASVEPRLPIKEISRQAARNPIRVRLPGGCSLPS</sequence>
<comment type="catalytic activity">
    <reaction evidence="6">
        <text>GTP + H2O = GDP + phosphate + H(+)</text>
        <dbReference type="Rhea" id="RHEA:19669"/>
        <dbReference type="ChEBI" id="CHEBI:15377"/>
        <dbReference type="ChEBI" id="CHEBI:15378"/>
        <dbReference type="ChEBI" id="CHEBI:37565"/>
        <dbReference type="ChEBI" id="CHEBI:43474"/>
        <dbReference type="ChEBI" id="CHEBI:58189"/>
    </reaction>
    <physiologicalReaction direction="left-to-right" evidence="6">
        <dbReference type="Rhea" id="RHEA:19670"/>
    </physiologicalReaction>
</comment>
<comment type="similarity">
    <text evidence="4">Belongs to the SIMIBI class G3E GTPase family. ZNG1 subfamily.</text>
</comment>
<dbReference type="Gene3D" id="3.40.50.300">
    <property type="entry name" value="P-loop containing nucleotide triphosphate hydrolases"/>
    <property type="match status" value="1"/>
</dbReference>
<organism evidence="9 10">
    <name type="scientific">Ralstonia flaminis</name>
    <dbReference type="NCBI Taxonomy" id="3058597"/>
    <lineage>
        <taxon>Bacteria</taxon>
        <taxon>Pseudomonadati</taxon>
        <taxon>Pseudomonadota</taxon>
        <taxon>Betaproteobacteria</taxon>
        <taxon>Burkholderiales</taxon>
        <taxon>Burkholderiaceae</taxon>
        <taxon>Ralstonia</taxon>
    </lineage>
</organism>
<keyword evidence="3" id="KW-0143">Chaperone</keyword>
<protein>
    <submittedName>
        <fullName evidence="9">P-loop guanosine triphosphatase YjiA</fullName>
        <ecNumber evidence="9">3.6.-.-</ecNumber>
    </submittedName>
</protein>
<dbReference type="PANTHER" id="PTHR13748:SF62">
    <property type="entry name" value="COBW DOMAIN-CONTAINING PROTEIN"/>
    <property type="match status" value="1"/>
</dbReference>
<dbReference type="RefSeq" id="WP_316679996.1">
    <property type="nucleotide sequence ID" value="NZ_CATZLL010000001.1"/>
</dbReference>
<feature type="domain" description="CobW C-terminal" evidence="8">
    <location>
        <begin position="240"/>
        <end position="321"/>
    </location>
</feature>
<evidence type="ECO:0000256" key="5">
    <source>
        <dbReference type="ARBA" id="ARBA00045658"/>
    </source>
</evidence>
<reference evidence="9 10" key="1">
    <citation type="submission" date="2023-07" db="EMBL/GenBank/DDBJ databases">
        <authorList>
            <person name="Peeters C."/>
        </authorList>
    </citation>
    <scope>NUCLEOTIDE SEQUENCE [LARGE SCALE GENOMIC DNA]</scope>
    <source>
        <strain evidence="9 10">LMG 18101</strain>
    </source>
</reference>
<evidence type="ECO:0000256" key="4">
    <source>
        <dbReference type="ARBA" id="ARBA00034320"/>
    </source>
</evidence>
<dbReference type="InterPro" id="IPR003495">
    <property type="entry name" value="CobW/HypB/UreG_nucleotide-bd"/>
</dbReference>
<dbReference type="InterPro" id="IPR036627">
    <property type="entry name" value="CobW-likC_sf"/>
</dbReference>
<dbReference type="GO" id="GO:0016787">
    <property type="term" value="F:hydrolase activity"/>
    <property type="evidence" value="ECO:0007669"/>
    <property type="project" value="UniProtKB-KW"/>
</dbReference>
<accession>A0ABM9JZS0</accession>
<evidence type="ECO:0000256" key="6">
    <source>
        <dbReference type="ARBA" id="ARBA00049117"/>
    </source>
</evidence>
<evidence type="ECO:0000313" key="9">
    <source>
        <dbReference type="EMBL" id="CAJ0809017.1"/>
    </source>
</evidence>
<dbReference type="SUPFAM" id="SSF52540">
    <property type="entry name" value="P-loop containing nucleoside triphosphate hydrolases"/>
    <property type="match status" value="1"/>
</dbReference>
<evidence type="ECO:0000259" key="7">
    <source>
        <dbReference type="Pfam" id="PF02492"/>
    </source>
</evidence>
<comment type="caution">
    <text evidence="9">The sequence shown here is derived from an EMBL/GenBank/DDBJ whole genome shotgun (WGS) entry which is preliminary data.</text>
</comment>
<dbReference type="InterPro" id="IPR051316">
    <property type="entry name" value="Zinc-reg_GTPase_activator"/>
</dbReference>
<keyword evidence="1" id="KW-0547">Nucleotide-binding</keyword>
<evidence type="ECO:0000259" key="8">
    <source>
        <dbReference type="Pfam" id="PF07683"/>
    </source>
</evidence>
<dbReference type="EC" id="3.6.-.-" evidence="9"/>
<dbReference type="Proteomes" id="UP001189757">
    <property type="component" value="Unassembled WGS sequence"/>
</dbReference>
<name>A0ABM9JZS0_9RALS</name>
<dbReference type="Pfam" id="PF07683">
    <property type="entry name" value="CobW_C"/>
    <property type="match status" value="1"/>
</dbReference>
<feature type="domain" description="CobW/HypB/UreG nucleotide-binding" evidence="7">
    <location>
        <begin position="10"/>
        <end position="182"/>
    </location>
</feature>
<dbReference type="Pfam" id="PF02492">
    <property type="entry name" value="cobW"/>
    <property type="match status" value="1"/>
</dbReference>
<proteinExistence type="inferred from homology"/>
<evidence type="ECO:0000256" key="3">
    <source>
        <dbReference type="ARBA" id="ARBA00023186"/>
    </source>
</evidence>
<dbReference type="InterPro" id="IPR027417">
    <property type="entry name" value="P-loop_NTPase"/>
</dbReference>
<dbReference type="EMBL" id="CATZLL010000001">
    <property type="protein sequence ID" value="CAJ0809017.1"/>
    <property type="molecule type" value="Genomic_DNA"/>
</dbReference>
<evidence type="ECO:0000313" key="10">
    <source>
        <dbReference type="Proteomes" id="UP001189757"/>
    </source>
</evidence>
<keyword evidence="10" id="KW-1185">Reference proteome</keyword>
<comment type="function">
    <text evidence="5">Zinc chaperone that directly transfers zinc cofactor to target proteins, thereby activating them. Zinc is transferred from the CXCC motif in the GTPase domain to the zinc binding site in target proteins in a process requiring GTP hydrolysis.</text>
</comment>
<dbReference type="PANTHER" id="PTHR13748">
    <property type="entry name" value="COBW-RELATED"/>
    <property type="match status" value="1"/>
</dbReference>
<dbReference type="InterPro" id="IPR011629">
    <property type="entry name" value="CobW-like_C"/>
</dbReference>